<comment type="similarity">
    <text evidence="1">Belongs to the NmrA-type oxidoreductase family.</text>
</comment>
<evidence type="ECO:0000259" key="3">
    <source>
        <dbReference type="Pfam" id="PF05368"/>
    </source>
</evidence>
<dbReference type="GO" id="GO:0005634">
    <property type="term" value="C:nucleus"/>
    <property type="evidence" value="ECO:0007669"/>
    <property type="project" value="TreeGrafter"/>
</dbReference>
<dbReference type="PANTHER" id="PTHR42748:SF29">
    <property type="entry name" value="NMRA-LIKE DOMAIN-CONTAINING PROTEIN"/>
    <property type="match status" value="1"/>
</dbReference>
<proteinExistence type="inferred from homology"/>
<evidence type="ECO:0000313" key="5">
    <source>
        <dbReference type="Proteomes" id="UP000235371"/>
    </source>
</evidence>
<gene>
    <name evidence="4" type="ORF">K444DRAFT_643466</name>
</gene>
<dbReference type="OrthoDB" id="3358371at2759"/>
<feature type="domain" description="NmrA-like" evidence="3">
    <location>
        <begin position="5"/>
        <end position="83"/>
    </location>
</feature>
<sequence length="244" mass="26624">MAASKKILIIIGATGNQGSSVVDEFLKLPNRNIRCLTRKPTSSASFALSALGAEVVQPGLSDLSSLSKGFANINAIFLNTKFLGNIQGNITGEAFRRREAMVIEYILNEQPELAEKVSLNYLCGYNTDPMLIPRFNRASGKYSFALPLAKDVRISIIDPKEPTGPFVLPLVEDEDAGTKLLAYDAKSYLTIGEIVDLWSKTSGQDVVLQKVWHLNGGACALGFIREYGYMGGVNNFLEPSQLEK</sequence>
<accession>A0A2J6T8S4</accession>
<keyword evidence="2" id="KW-0521">NADP</keyword>
<dbReference type="Pfam" id="PF05368">
    <property type="entry name" value="NmrA"/>
    <property type="match status" value="1"/>
</dbReference>
<dbReference type="InterPro" id="IPR051164">
    <property type="entry name" value="NmrA-like_oxidored"/>
</dbReference>
<dbReference type="EMBL" id="KZ613816">
    <property type="protein sequence ID" value="PMD59411.1"/>
    <property type="molecule type" value="Genomic_DNA"/>
</dbReference>
<dbReference type="Gene3D" id="3.40.50.720">
    <property type="entry name" value="NAD(P)-binding Rossmann-like Domain"/>
    <property type="match status" value="1"/>
</dbReference>
<dbReference type="STRING" id="1095630.A0A2J6T8S4"/>
<dbReference type="InterPro" id="IPR008030">
    <property type="entry name" value="NmrA-like"/>
</dbReference>
<dbReference type="InterPro" id="IPR036291">
    <property type="entry name" value="NAD(P)-bd_dom_sf"/>
</dbReference>
<dbReference type="GeneID" id="36592939"/>
<dbReference type="PANTHER" id="PTHR42748">
    <property type="entry name" value="NITROGEN METABOLITE REPRESSION PROTEIN NMRA FAMILY MEMBER"/>
    <property type="match status" value="1"/>
</dbReference>
<dbReference type="AlphaFoldDB" id="A0A2J6T8S4"/>
<evidence type="ECO:0000256" key="2">
    <source>
        <dbReference type="ARBA" id="ARBA00022857"/>
    </source>
</evidence>
<dbReference type="InParanoid" id="A0A2J6T8S4"/>
<protein>
    <submittedName>
        <fullName evidence="4">NAD(P)-binding protein</fullName>
    </submittedName>
</protein>
<reference evidence="4 5" key="1">
    <citation type="submission" date="2016-04" db="EMBL/GenBank/DDBJ databases">
        <title>A degradative enzymes factory behind the ericoid mycorrhizal symbiosis.</title>
        <authorList>
            <consortium name="DOE Joint Genome Institute"/>
            <person name="Martino E."/>
            <person name="Morin E."/>
            <person name="Grelet G."/>
            <person name="Kuo A."/>
            <person name="Kohler A."/>
            <person name="Daghino S."/>
            <person name="Barry K."/>
            <person name="Choi C."/>
            <person name="Cichocki N."/>
            <person name="Clum A."/>
            <person name="Copeland A."/>
            <person name="Hainaut M."/>
            <person name="Haridas S."/>
            <person name="Labutti K."/>
            <person name="Lindquist E."/>
            <person name="Lipzen A."/>
            <person name="Khouja H.-R."/>
            <person name="Murat C."/>
            <person name="Ohm R."/>
            <person name="Olson A."/>
            <person name="Spatafora J."/>
            <person name="Veneault-Fourrey C."/>
            <person name="Henrissat B."/>
            <person name="Grigoriev I."/>
            <person name="Martin F."/>
            <person name="Perotto S."/>
        </authorList>
    </citation>
    <scope>NUCLEOTIDE SEQUENCE [LARGE SCALE GENOMIC DNA]</scope>
    <source>
        <strain evidence="4 5">E</strain>
    </source>
</reference>
<dbReference type="SUPFAM" id="SSF51735">
    <property type="entry name" value="NAD(P)-binding Rossmann-fold domains"/>
    <property type="match status" value="1"/>
</dbReference>
<evidence type="ECO:0000313" key="4">
    <source>
        <dbReference type="EMBL" id="PMD59411.1"/>
    </source>
</evidence>
<name>A0A2J6T8S4_9HELO</name>
<dbReference type="RefSeq" id="XP_024736315.1">
    <property type="nucleotide sequence ID" value="XM_024884862.1"/>
</dbReference>
<keyword evidence="5" id="KW-1185">Reference proteome</keyword>
<evidence type="ECO:0000256" key="1">
    <source>
        <dbReference type="ARBA" id="ARBA00006328"/>
    </source>
</evidence>
<organism evidence="4 5">
    <name type="scientific">Hyaloscypha bicolor E</name>
    <dbReference type="NCBI Taxonomy" id="1095630"/>
    <lineage>
        <taxon>Eukaryota</taxon>
        <taxon>Fungi</taxon>
        <taxon>Dikarya</taxon>
        <taxon>Ascomycota</taxon>
        <taxon>Pezizomycotina</taxon>
        <taxon>Leotiomycetes</taxon>
        <taxon>Helotiales</taxon>
        <taxon>Hyaloscyphaceae</taxon>
        <taxon>Hyaloscypha</taxon>
        <taxon>Hyaloscypha bicolor</taxon>
    </lineage>
</organism>
<dbReference type="Proteomes" id="UP000235371">
    <property type="component" value="Unassembled WGS sequence"/>
</dbReference>